<dbReference type="Gene3D" id="3.30.950.30">
    <property type="entry name" value="Schlafen, AAA domain"/>
    <property type="match status" value="1"/>
</dbReference>
<dbReference type="AlphaFoldDB" id="A0A8J3VX08"/>
<dbReference type="RefSeq" id="WP_204011054.1">
    <property type="nucleotide sequence ID" value="NZ_BOOG01000008.1"/>
</dbReference>
<evidence type="ECO:0000259" key="1">
    <source>
        <dbReference type="Pfam" id="PF04326"/>
    </source>
</evidence>
<dbReference type="InterPro" id="IPR038461">
    <property type="entry name" value="Schlafen_AlbA_2_dom_sf"/>
</dbReference>
<comment type="caution">
    <text evidence="2">The sequence shown here is derived from an EMBL/GenBank/DDBJ whole genome shotgun (WGS) entry which is preliminary data.</text>
</comment>
<sequence length="99" mass="10647">MALSEDELGRLLVDVESDLVERKESLTDKEKICEAVCAFANDLPDYQKAGVIFIGATDDGRPKGLPITDQLLQTLGAIRSDGNILPSPTHVAVALRARA</sequence>
<protein>
    <recommendedName>
        <fullName evidence="1">Schlafen AlbA-2 domain-containing protein</fullName>
    </recommendedName>
</protein>
<proteinExistence type="predicted"/>
<dbReference type="EMBL" id="BOOG01000008">
    <property type="protein sequence ID" value="GIH68419.1"/>
    <property type="molecule type" value="Genomic_DNA"/>
</dbReference>
<feature type="domain" description="Schlafen AlbA-2" evidence="1">
    <location>
        <begin position="16"/>
        <end position="71"/>
    </location>
</feature>
<evidence type="ECO:0000313" key="3">
    <source>
        <dbReference type="Proteomes" id="UP000610966"/>
    </source>
</evidence>
<dbReference type="Pfam" id="PF04326">
    <property type="entry name" value="SLFN_AlbA_2"/>
    <property type="match status" value="1"/>
</dbReference>
<dbReference type="Proteomes" id="UP000610966">
    <property type="component" value="Unassembled WGS sequence"/>
</dbReference>
<dbReference type="InterPro" id="IPR007421">
    <property type="entry name" value="Schlafen_AlbA_2_dom"/>
</dbReference>
<accession>A0A8J3VX08</accession>
<gene>
    <name evidence="2" type="ORF">Mth01_06720</name>
</gene>
<reference evidence="2" key="1">
    <citation type="submission" date="2021-01" db="EMBL/GenBank/DDBJ databases">
        <title>Whole genome shotgun sequence of Sphaerimonospora thailandensis NBRC 107569.</title>
        <authorList>
            <person name="Komaki H."/>
            <person name="Tamura T."/>
        </authorList>
    </citation>
    <scope>NUCLEOTIDE SEQUENCE</scope>
    <source>
        <strain evidence="2">NBRC 107569</strain>
    </source>
</reference>
<keyword evidence="3" id="KW-1185">Reference proteome</keyword>
<organism evidence="2 3">
    <name type="scientific">Sphaerimonospora thailandensis</name>
    <dbReference type="NCBI Taxonomy" id="795644"/>
    <lineage>
        <taxon>Bacteria</taxon>
        <taxon>Bacillati</taxon>
        <taxon>Actinomycetota</taxon>
        <taxon>Actinomycetes</taxon>
        <taxon>Streptosporangiales</taxon>
        <taxon>Streptosporangiaceae</taxon>
        <taxon>Sphaerimonospora</taxon>
    </lineage>
</organism>
<evidence type="ECO:0000313" key="2">
    <source>
        <dbReference type="EMBL" id="GIH68419.1"/>
    </source>
</evidence>
<name>A0A8J3VX08_9ACTN</name>